<dbReference type="Gene3D" id="3.40.50.720">
    <property type="entry name" value="NAD(P)-binding Rossmann-like Domain"/>
    <property type="match status" value="1"/>
</dbReference>
<proteinExistence type="predicted"/>
<dbReference type="Pfam" id="PF21235">
    <property type="entry name" value="UBA_ARI1"/>
    <property type="match status" value="1"/>
</dbReference>
<evidence type="ECO:0000313" key="7">
    <source>
        <dbReference type="EMBL" id="KAJ8543977.1"/>
    </source>
</evidence>
<evidence type="ECO:0000313" key="8">
    <source>
        <dbReference type="Proteomes" id="UP001152561"/>
    </source>
</evidence>
<feature type="compositionally biased region" description="Acidic residues" evidence="4">
    <location>
        <begin position="9"/>
        <end position="24"/>
    </location>
</feature>
<name>A0A9Q1R7C8_9SOLA</name>
<sequence length="185" mass="20895">MHSDHDIYDTDSEEEVFSDEDTIDEPIHSHNSKNYRILKAMDIRRLMEEDISKTSTILSVSTDISVALLRHYNWNITRANEEWFANEPKVATSTLVGIIDTVSAEHPIFPLLNILKPHGKLVMVGAPPKPLELPVFPLFMGRKIMGGSIIGGMKETQEMLDFAAKHNITPEVEVVSMDYVNTDVF</sequence>
<evidence type="ECO:0000259" key="6">
    <source>
        <dbReference type="Pfam" id="PF21235"/>
    </source>
</evidence>
<dbReference type="OrthoDB" id="1879366at2759"/>
<dbReference type="GO" id="GO:0046872">
    <property type="term" value="F:metal ion binding"/>
    <property type="evidence" value="ECO:0007669"/>
    <property type="project" value="UniProtKB-KW"/>
</dbReference>
<feature type="region of interest" description="Disordered" evidence="4">
    <location>
        <begin position="1"/>
        <end position="25"/>
    </location>
</feature>
<comment type="caution">
    <text evidence="7">The sequence shown here is derived from an EMBL/GenBank/DDBJ whole genome shotgun (WGS) entry which is preliminary data.</text>
</comment>
<feature type="domain" description="E3 ubiquitin-protein ligase ARIH1-like UBA-like" evidence="6">
    <location>
        <begin position="46"/>
        <end position="76"/>
    </location>
</feature>
<evidence type="ECO:0000256" key="4">
    <source>
        <dbReference type="SAM" id="MobiDB-lite"/>
    </source>
</evidence>
<evidence type="ECO:0000256" key="3">
    <source>
        <dbReference type="ARBA" id="ARBA00023002"/>
    </source>
</evidence>
<evidence type="ECO:0000256" key="2">
    <source>
        <dbReference type="ARBA" id="ARBA00022833"/>
    </source>
</evidence>
<dbReference type="FunFam" id="3.40.50.720:FF:001451">
    <property type="entry name" value="Putative cinnamyl alcohol dehydrogenase 6"/>
    <property type="match status" value="1"/>
</dbReference>
<keyword evidence="8" id="KW-1185">Reference proteome</keyword>
<keyword evidence="1" id="KW-0479">Metal-binding</keyword>
<dbReference type="GO" id="GO:0016616">
    <property type="term" value="F:oxidoreductase activity, acting on the CH-OH group of donors, NAD or NADP as acceptor"/>
    <property type="evidence" value="ECO:0007669"/>
    <property type="project" value="InterPro"/>
</dbReference>
<keyword evidence="3" id="KW-0560">Oxidoreductase</keyword>
<reference evidence="8" key="1">
    <citation type="journal article" date="2023" name="Proc. Natl. Acad. Sci. U.S.A.">
        <title>Genomic and structural basis for evolution of tropane alkaloid biosynthesis.</title>
        <authorList>
            <person name="Wanga Y.-J."/>
            <person name="Taina T."/>
            <person name="Yua J.-Y."/>
            <person name="Lia J."/>
            <person name="Xua B."/>
            <person name="Chenc J."/>
            <person name="D'Auriad J.C."/>
            <person name="Huanga J.-P."/>
            <person name="Huanga S.-X."/>
        </authorList>
    </citation>
    <scope>NUCLEOTIDE SEQUENCE [LARGE SCALE GENOMIC DNA]</scope>
    <source>
        <strain evidence="8">cv. KIB-2019</strain>
    </source>
</reference>
<organism evidence="7 8">
    <name type="scientific">Anisodus acutangulus</name>
    <dbReference type="NCBI Taxonomy" id="402998"/>
    <lineage>
        <taxon>Eukaryota</taxon>
        <taxon>Viridiplantae</taxon>
        <taxon>Streptophyta</taxon>
        <taxon>Embryophyta</taxon>
        <taxon>Tracheophyta</taxon>
        <taxon>Spermatophyta</taxon>
        <taxon>Magnoliopsida</taxon>
        <taxon>eudicotyledons</taxon>
        <taxon>Gunneridae</taxon>
        <taxon>Pentapetalae</taxon>
        <taxon>asterids</taxon>
        <taxon>lamiids</taxon>
        <taxon>Solanales</taxon>
        <taxon>Solanaceae</taxon>
        <taxon>Solanoideae</taxon>
        <taxon>Hyoscyameae</taxon>
        <taxon>Anisodus</taxon>
    </lineage>
</organism>
<feature type="domain" description="Alcohol dehydrogenase-like C-terminal" evidence="5">
    <location>
        <begin position="98"/>
        <end position="164"/>
    </location>
</feature>
<evidence type="ECO:0008006" key="9">
    <source>
        <dbReference type="Google" id="ProtNLM"/>
    </source>
</evidence>
<dbReference type="PANTHER" id="PTHR42683">
    <property type="entry name" value="ALDEHYDE REDUCTASE"/>
    <property type="match status" value="1"/>
</dbReference>
<dbReference type="AlphaFoldDB" id="A0A9Q1R7C8"/>
<dbReference type="InterPro" id="IPR036291">
    <property type="entry name" value="NAD(P)-bd_dom_sf"/>
</dbReference>
<protein>
    <recommendedName>
        <fullName evidence="9">Cinnamyl alcohol dehydrogenase</fullName>
    </recommendedName>
</protein>
<dbReference type="EMBL" id="JAJAGQ010000014">
    <property type="protein sequence ID" value="KAJ8543977.1"/>
    <property type="molecule type" value="Genomic_DNA"/>
</dbReference>
<dbReference type="SUPFAM" id="SSF51735">
    <property type="entry name" value="NAD(P)-binding Rossmann-fold domains"/>
    <property type="match status" value="1"/>
</dbReference>
<dbReference type="Pfam" id="PF00107">
    <property type="entry name" value="ADH_zinc_N"/>
    <property type="match status" value="1"/>
</dbReference>
<dbReference type="Gene3D" id="3.90.180.10">
    <property type="entry name" value="Medium-chain alcohol dehydrogenases, catalytic domain"/>
    <property type="match status" value="1"/>
</dbReference>
<evidence type="ECO:0000259" key="5">
    <source>
        <dbReference type="Pfam" id="PF00107"/>
    </source>
</evidence>
<dbReference type="InterPro" id="IPR013149">
    <property type="entry name" value="ADH-like_C"/>
</dbReference>
<dbReference type="Proteomes" id="UP001152561">
    <property type="component" value="Unassembled WGS sequence"/>
</dbReference>
<gene>
    <name evidence="7" type="ORF">K7X08_025595</name>
</gene>
<accession>A0A9Q1R7C8</accession>
<dbReference type="InterPro" id="IPR047109">
    <property type="entry name" value="CAD-like"/>
</dbReference>
<evidence type="ECO:0000256" key="1">
    <source>
        <dbReference type="ARBA" id="ARBA00022723"/>
    </source>
</evidence>
<dbReference type="InterPro" id="IPR048962">
    <property type="entry name" value="ARIH1-like_UBL"/>
</dbReference>
<keyword evidence="2" id="KW-0862">Zinc</keyword>